<sequence>MFGSKKGAGAPAQSSKPASPRGGVTGTTLISKSTEITGDLKFSGSLVVEGTVTGNIVSQEGSDARLQLFDSGVVCGEIRVPSVVINGRVQGDVYASEHVELAAQAVVDGNVHYKLIEMVKGAQVNGNLVYGSKEPESEPDSGSSVVAINEDAKAVQDPEASDDSNLVAVSEDNKANNNASGGLKSRGGRRR</sequence>
<name>A0AAV3U1R9_9ALTE</name>
<dbReference type="PANTHER" id="PTHR35024">
    <property type="entry name" value="HYPOTHETICAL CYTOSOLIC PROTEIN"/>
    <property type="match status" value="1"/>
</dbReference>
<reference evidence="4" key="1">
    <citation type="journal article" date="2019" name="Int. J. Syst. Evol. Microbiol.">
        <title>The Global Catalogue of Microorganisms (GCM) 10K type strain sequencing project: providing services to taxonomists for standard genome sequencing and annotation.</title>
        <authorList>
            <consortium name="The Broad Institute Genomics Platform"/>
            <consortium name="The Broad Institute Genome Sequencing Center for Infectious Disease"/>
            <person name="Wu L."/>
            <person name="Ma J."/>
        </authorList>
    </citation>
    <scope>NUCLEOTIDE SEQUENCE [LARGE SCALE GENOMIC DNA]</scope>
    <source>
        <strain evidence="4">JCM 19134</strain>
    </source>
</reference>
<keyword evidence="4" id="KW-1185">Reference proteome</keyword>
<dbReference type="Pfam" id="PF04519">
    <property type="entry name" value="Bactofilin"/>
    <property type="match status" value="1"/>
</dbReference>
<proteinExistence type="inferred from homology"/>
<evidence type="ECO:0000256" key="2">
    <source>
        <dbReference type="SAM" id="MobiDB-lite"/>
    </source>
</evidence>
<dbReference type="RefSeq" id="WP_345421108.1">
    <property type="nucleotide sequence ID" value="NZ_AP031496.1"/>
</dbReference>
<evidence type="ECO:0000313" key="4">
    <source>
        <dbReference type="Proteomes" id="UP001409585"/>
    </source>
</evidence>
<organism evidence="3 4">
    <name type="scientific">Halioxenophilus aromaticivorans</name>
    <dbReference type="NCBI Taxonomy" id="1306992"/>
    <lineage>
        <taxon>Bacteria</taxon>
        <taxon>Pseudomonadati</taxon>
        <taxon>Pseudomonadota</taxon>
        <taxon>Gammaproteobacteria</taxon>
        <taxon>Alteromonadales</taxon>
        <taxon>Alteromonadaceae</taxon>
        <taxon>Halioxenophilus</taxon>
    </lineage>
</organism>
<evidence type="ECO:0000313" key="3">
    <source>
        <dbReference type="EMBL" id="GAA4941781.1"/>
    </source>
</evidence>
<feature type="region of interest" description="Disordered" evidence="2">
    <location>
        <begin position="1"/>
        <end position="27"/>
    </location>
</feature>
<comment type="similarity">
    <text evidence="1">Belongs to the bactofilin family.</text>
</comment>
<gene>
    <name evidence="3" type="ORF">GCM10025791_20320</name>
</gene>
<protein>
    <submittedName>
        <fullName evidence="3">Polymer-forming cytoskeletal protein</fullName>
    </submittedName>
</protein>
<feature type="region of interest" description="Disordered" evidence="2">
    <location>
        <begin position="131"/>
        <end position="191"/>
    </location>
</feature>
<accession>A0AAV3U1R9</accession>
<dbReference type="EMBL" id="BAABLX010000012">
    <property type="protein sequence ID" value="GAA4941781.1"/>
    <property type="molecule type" value="Genomic_DNA"/>
</dbReference>
<evidence type="ECO:0000256" key="1">
    <source>
        <dbReference type="ARBA" id="ARBA00044755"/>
    </source>
</evidence>
<comment type="caution">
    <text evidence="3">The sequence shown here is derived from an EMBL/GenBank/DDBJ whole genome shotgun (WGS) entry which is preliminary data.</text>
</comment>
<dbReference type="PANTHER" id="PTHR35024:SF4">
    <property type="entry name" value="POLYMER-FORMING CYTOSKELETAL PROTEIN"/>
    <property type="match status" value="1"/>
</dbReference>
<dbReference type="Proteomes" id="UP001409585">
    <property type="component" value="Unassembled WGS sequence"/>
</dbReference>
<dbReference type="AlphaFoldDB" id="A0AAV3U1R9"/>
<dbReference type="InterPro" id="IPR007607">
    <property type="entry name" value="BacA/B"/>
</dbReference>